<proteinExistence type="predicted"/>
<name>R0L2P2_ANAPL</name>
<gene>
    <name evidence="2" type="ORF">Anapl_09195</name>
</gene>
<reference evidence="3" key="1">
    <citation type="journal article" date="2013" name="Nat. Genet.">
        <title>The duck genome and transcriptome provide insight into an avian influenza virus reservoir species.</title>
        <authorList>
            <person name="Huang Y."/>
            <person name="Li Y."/>
            <person name="Burt D.W."/>
            <person name="Chen H."/>
            <person name="Zhang Y."/>
            <person name="Qian W."/>
            <person name="Kim H."/>
            <person name="Gan S."/>
            <person name="Zhao Y."/>
            <person name="Li J."/>
            <person name="Yi K."/>
            <person name="Feng H."/>
            <person name="Zhu P."/>
            <person name="Li B."/>
            <person name="Liu Q."/>
            <person name="Fairley S."/>
            <person name="Magor K.E."/>
            <person name="Du Z."/>
            <person name="Hu X."/>
            <person name="Goodman L."/>
            <person name="Tafer H."/>
            <person name="Vignal A."/>
            <person name="Lee T."/>
            <person name="Kim K.W."/>
            <person name="Sheng Z."/>
            <person name="An Y."/>
            <person name="Searle S."/>
            <person name="Herrero J."/>
            <person name="Groenen M.A."/>
            <person name="Crooijmans R.P."/>
            <person name="Faraut T."/>
            <person name="Cai Q."/>
            <person name="Webster R.G."/>
            <person name="Aldridge J.R."/>
            <person name="Warren W.C."/>
            <person name="Bartschat S."/>
            <person name="Kehr S."/>
            <person name="Marz M."/>
            <person name="Stadler P.F."/>
            <person name="Smith J."/>
            <person name="Kraus R.H."/>
            <person name="Zhao Y."/>
            <person name="Ren L."/>
            <person name="Fei J."/>
            <person name="Morisson M."/>
            <person name="Kaiser P."/>
            <person name="Griffin D.K."/>
            <person name="Rao M."/>
            <person name="Pitel F."/>
            <person name="Wang J."/>
            <person name="Li N."/>
        </authorList>
    </citation>
    <scope>NUCLEOTIDE SEQUENCE [LARGE SCALE GENOMIC DNA]</scope>
</reference>
<dbReference type="Proteomes" id="UP000296049">
    <property type="component" value="Unassembled WGS sequence"/>
</dbReference>
<protein>
    <submittedName>
        <fullName evidence="2">Uncharacterized protein</fullName>
    </submittedName>
</protein>
<evidence type="ECO:0000256" key="1">
    <source>
        <dbReference type="SAM" id="MobiDB-lite"/>
    </source>
</evidence>
<sequence>MRLGSHQPTKAHLHNPRSLEAQTQWETQILDSDEGTKCEGPCQGCPTWENLSPVVQHVVCYINTVQQLPHMSHRAWPSPKRTCRVRIPLLRFSGFSGIISWKAFFPLKKEWLG</sequence>
<evidence type="ECO:0000313" key="2">
    <source>
        <dbReference type="EMBL" id="EOA94542.1"/>
    </source>
</evidence>
<dbReference type="AlphaFoldDB" id="R0L2P2"/>
<evidence type="ECO:0000313" key="3">
    <source>
        <dbReference type="Proteomes" id="UP000296049"/>
    </source>
</evidence>
<accession>R0L2P2</accession>
<feature type="region of interest" description="Disordered" evidence="1">
    <location>
        <begin position="1"/>
        <end position="22"/>
    </location>
</feature>
<organism evidence="2 3">
    <name type="scientific">Anas platyrhynchos</name>
    <name type="common">Mallard</name>
    <name type="synonym">Anas boschas</name>
    <dbReference type="NCBI Taxonomy" id="8839"/>
    <lineage>
        <taxon>Eukaryota</taxon>
        <taxon>Metazoa</taxon>
        <taxon>Chordata</taxon>
        <taxon>Craniata</taxon>
        <taxon>Vertebrata</taxon>
        <taxon>Euteleostomi</taxon>
        <taxon>Archelosauria</taxon>
        <taxon>Archosauria</taxon>
        <taxon>Dinosauria</taxon>
        <taxon>Saurischia</taxon>
        <taxon>Theropoda</taxon>
        <taxon>Coelurosauria</taxon>
        <taxon>Aves</taxon>
        <taxon>Neognathae</taxon>
        <taxon>Galloanserae</taxon>
        <taxon>Anseriformes</taxon>
        <taxon>Anatidae</taxon>
        <taxon>Anatinae</taxon>
        <taxon>Anas</taxon>
    </lineage>
</organism>
<keyword evidence="3" id="KW-1185">Reference proteome</keyword>
<dbReference type="EMBL" id="KB744720">
    <property type="protein sequence ID" value="EOA94542.1"/>
    <property type="molecule type" value="Genomic_DNA"/>
</dbReference>